<dbReference type="RefSeq" id="WP_008334430.1">
    <property type="nucleotide sequence ID" value="NZ_CH902578.1"/>
</dbReference>
<proteinExistence type="predicted"/>
<evidence type="ECO:0000256" key="1">
    <source>
        <dbReference type="SAM" id="Phobius"/>
    </source>
</evidence>
<comment type="caution">
    <text evidence="2">The sequence shown here is derived from an EMBL/GenBank/DDBJ whole genome shotgun (WGS) entry which is preliminary data.</text>
</comment>
<protein>
    <submittedName>
        <fullName evidence="2">Uncharacterized protein</fullName>
    </submittedName>
</protein>
<keyword evidence="1" id="KW-1133">Transmembrane helix</keyword>
<dbReference type="Proteomes" id="UP000002931">
    <property type="component" value="Unassembled WGS sequence"/>
</dbReference>
<feature type="transmembrane region" description="Helical" evidence="1">
    <location>
        <begin position="45"/>
        <end position="66"/>
    </location>
</feature>
<organism evidence="2 3">
    <name type="scientific">Maritimibacter alkaliphilus HTCC2654</name>
    <dbReference type="NCBI Taxonomy" id="314271"/>
    <lineage>
        <taxon>Bacteria</taxon>
        <taxon>Pseudomonadati</taxon>
        <taxon>Pseudomonadota</taxon>
        <taxon>Alphaproteobacteria</taxon>
        <taxon>Rhodobacterales</taxon>
        <taxon>Roseobacteraceae</taxon>
        <taxon>Maritimibacter</taxon>
    </lineage>
</organism>
<gene>
    <name evidence="2" type="ORF">RB2654_18783</name>
</gene>
<accession>A3V9R7</accession>
<dbReference type="OrthoDB" id="7728331at2"/>
<dbReference type="HOGENOM" id="CLU_139718_0_0_5"/>
<dbReference type="eggNOG" id="ENOG50334AB">
    <property type="taxonomic scope" value="Bacteria"/>
</dbReference>
<keyword evidence="3" id="KW-1185">Reference proteome</keyword>
<sequence length="152" mass="16681">MKVTENTPDLLIVDYRPVWMSLGLIAFILGFLVFGIAILSEGDTLKGVTVILLGVVCGGIGFGAFVRRAQAVFHRPEGWVELRNKSIFGTKRVRHDLSEVSRAIVEELSDTARVTLVIDEGQSAGRHPISQIYSSGDKKAVAETINDWLGER</sequence>
<dbReference type="AlphaFoldDB" id="A3V9R7"/>
<evidence type="ECO:0000313" key="3">
    <source>
        <dbReference type="Proteomes" id="UP000002931"/>
    </source>
</evidence>
<reference evidence="2 3" key="1">
    <citation type="journal article" date="2010" name="J. Bacteriol.">
        <title>Genome sequences of Pelagibaca bermudensis HTCC2601T and Maritimibacter alkaliphilus HTCC2654T, the type strains of two marine Roseobacter genera.</title>
        <authorList>
            <person name="Thrash J.C."/>
            <person name="Cho J.C."/>
            <person name="Ferriera S."/>
            <person name="Johnson J."/>
            <person name="Vergin K.L."/>
            <person name="Giovannoni S.J."/>
        </authorList>
    </citation>
    <scope>NUCLEOTIDE SEQUENCE [LARGE SCALE GENOMIC DNA]</scope>
    <source>
        <strain evidence="2 3">HTCC2654</strain>
    </source>
</reference>
<dbReference type="EMBL" id="AAMT01000001">
    <property type="protein sequence ID" value="EAQ14658.1"/>
    <property type="molecule type" value="Genomic_DNA"/>
</dbReference>
<evidence type="ECO:0000313" key="2">
    <source>
        <dbReference type="EMBL" id="EAQ14658.1"/>
    </source>
</evidence>
<keyword evidence="1" id="KW-0812">Transmembrane</keyword>
<dbReference type="STRING" id="314271.RB2654_18783"/>
<feature type="transmembrane region" description="Helical" evidence="1">
    <location>
        <begin position="18"/>
        <end position="39"/>
    </location>
</feature>
<keyword evidence="1" id="KW-0472">Membrane</keyword>
<name>A3V9R7_9RHOB</name>